<dbReference type="PANTHER" id="PTHR35585:SF1">
    <property type="entry name" value="HHE DOMAIN PROTEIN (AFU_ORTHOLOGUE AFUA_4G00730)"/>
    <property type="match status" value="1"/>
</dbReference>
<name>A0AAE4CKF0_9ACTN</name>
<sequence length="187" mass="20831">MTTTPGQNLVDVIIADHRAVEEVFGQLEAGTGSTEHRRQLVEHMITELVRHAVAEEQYLYPAAREKLPGGDRIADHDLQEHTEAEQLMKQLETLETADPEFDPVLRRLIAVIRHHVEDEENDLLPRLSEACTAEELDDLGKKVVMAKGSAPTRPHPSAPNKPPANMILDSGAGMIDRLRDTLSGRNR</sequence>
<feature type="domain" description="Hemerythrin-like" evidence="2">
    <location>
        <begin position="9"/>
        <end position="127"/>
    </location>
</feature>
<dbReference type="InterPro" id="IPR012312">
    <property type="entry name" value="Hemerythrin-like"/>
</dbReference>
<feature type="region of interest" description="Disordered" evidence="1">
    <location>
        <begin position="147"/>
        <end position="187"/>
    </location>
</feature>
<evidence type="ECO:0000313" key="4">
    <source>
        <dbReference type="Proteomes" id="UP001180845"/>
    </source>
</evidence>
<dbReference type="EMBL" id="JAVDXW010000001">
    <property type="protein sequence ID" value="MDR7300266.1"/>
    <property type="molecule type" value="Genomic_DNA"/>
</dbReference>
<comment type="caution">
    <text evidence="3">The sequence shown here is derived from an EMBL/GenBank/DDBJ whole genome shotgun (WGS) entry which is preliminary data.</text>
</comment>
<evidence type="ECO:0000313" key="3">
    <source>
        <dbReference type="EMBL" id="MDR7300266.1"/>
    </source>
</evidence>
<dbReference type="RefSeq" id="WP_310268747.1">
    <property type="nucleotide sequence ID" value="NZ_JAVDXW010000001.1"/>
</dbReference>
<evidence type="ECO:0000256" key="1">
    <source>
        <dbReference type="SAM" id="MobiDB-lite"/>
    </source>
</evidence>
<keyword evidence="4" id="KW-1185">Reference proteome</keyword>
<accession>A0AAE4CKF0</accession>
<feature type="compositionally biased region" description="Basic and acidic residues" evidence="1">
    <location>
        <begin position="176"/>
        <end position="187"/>
    </location>
</feature>
<feature type="compositionally biased region" description="Pro residues" evidence="1">
    <location>
        <begin position="153"/>
        <end position="162"/>
    </location>
</feature>
<dbReference type="Proteomes" id="UP001180845">
    <property type="component" value="Unassembled WGS sequence"/>
</dbReference>
<dbReference type="Pfam" id="PF01814">
    <property type="entry name" value="Hemerythrin"/>
    <property type="match status" value="1"/>
</dbReference>
<proteinExistence type="predicted"/>
<evidence type="ECO:0000259" key="2">
    <source>
        <dbReference type="Pfam" id="PF01814"/>
    </source>
</evidence>
<dbReference type="CDD" id="cd12108">
    <property type="entry name" value="Hr-like"/>
    <property type="match status" value="1"/>
</dbReference>
<gene>
    <name evidence="3" type="ORF">JOF55_000447</name>
</gene>
<organism evidence="3 4">
    <name type="scientific">Haloactinomyces albus</name>
    <dbReference type="NCBI Taxonomy" id="1352928"/>
    <lineage>
        <taxon>Bacteria</taxon>
        <taxon>Bacillati</taxon>
        <taxon>Actinomycetota</taxon>
        <taxon>Actinomycetes</taxon>
        <taxon>Actinopolysporales</taxon>
        <taxon>Actinopolysporaceae</taxon>
        <taxon>Haloactinomyces</taxon>
    </lineage>
</organism>
<protein>
    <submittedName>
        <fullName evidence="3">Hemerythrin superfamily protein</fullName>
    </submittedName>
</protein>
<dbReference type="AlphaFoldDB" id="A0AAE4CKF0"/>
<dbReference type="Gene3D" id="1.20.120.520">
    <property type="entry name" value="nmb1532 protein domain like"/>
    <property type="match status" value="1"/>
</dbReference>
<dbReference type="PANTHER" id="PTHR35585">
    <property type="entry name" value="HHE DOMAIN PROTEIN (AFU_ORTHOLOGUE AFUA_4G00730)"/>
    <property type="match status" value="1"/>
</dbReference>
<reference evidence="3" key="1">
    <citation type="submission" date="2023-07" db="EMBL/GenBank/DDBJ databases">
        <title>Sequencing the genomes of 1000 actinobacteria strains.</title>
        <authorList>
            <person name="Klenk H.-P."/>
        </authorList>
    </citation>
    <scope>NUCLEOTIDE SEQUENCE</scope>
    <source>
        <strain evidence="3">DSM 45977</strain>
    </source>
</reference>